<comment type="catalytic activity">
    <reaction evidence="1">
        <text>1-(2-carboxyphenylamino)-1-deoxy-D-ribulose 5-phosphate + H(+) = (1S,2R)-1-C-(indol-3-yl)glycerol 3-phosphate + CO2 + H2O</text>
        <dbReference type="Rhea" id="RHEA:23476"/>
        <dbReference type="ChEBI" id="CHEBI:15377"/>
        <dbReference type="ChEBI" id="CHEBI:15378"/>
        <dbReference type="ChEBI" id="CHEBI:16526"/>
        <dbReference type="ChEBI" id="CHEBI:58613"/>
        <dbReference type="ChEBI" id="CHEBI:58866"/>
        <dbReference type="EC" id="4.1.1.48"/>
    </reaction>
</comment>
<dbReference type="InterPro" id="IPR013798">
    <property type="entry name" value="Indole-3-glycerol_P_synth_dom"/>
</dbReference>
<dbReference type="PANTHER" id="PTHR22854:SF2">
    <property type="entry name" value="INDOLE-3-GLYCEROL-PHOSPHATE SYNTHASE"/>
    <property type="match status" value="1"/>
</dbReference>
<keyword evidence="5" id="KW-0210">Decarboxylase</keyword>
<dbReference type="NCBIfam" id="NF001377">
    <property type="entry name" value="PRK00278.2-4"/>
    <property type="match status" value="1"/>
</dbReference>
<keyword evidence="4" id="KW-0028">Amino-acid biosynthesis</keyword>
<evidence type="ECO:0000313" key="11">
    <source>
        <dbReference type="Proteomes" id="UP000008074"/>
    </source>
</evidence>
<keyword evidence="7" id="KW-0057">Aromatic amino acid biosynthesis</keyword>
<dbReference type="PROSITE" id="PS00614">
    <property type="entry name" value="IGPS"/>
    <property type="match status" value="1"/>
</dbReference>
<dbReference type="GO" id="GO:0000162">
    <property type="term" value="P:L-tryptophan biosynthetic process"/>
    <property type="evidence" value="ECO:0007669"/>
    <property type="project" value="UniProtKB-UniPathway"/>
</dbReference>
<dbReference type="EC" id="4.1.1.48" evidence="3"/>
<dbReference type="STRING" id="595499.SMDSEM_131"/>
<dbReference type="GO" id="GO:0004425">
    <property type="term" value="F:indole-3-glycerol-phosphate synthase activity"/>
    <property type="evidence" value="ECO:0007669"/>
    <property type="project" value="UniProtKB-EC"/>
</dbReference>
<sequence>MNFLQKIIEIKKKEIKRDIKKYSIKRLEKKFFFQRKCLSLKRKIKNDHIGIISEFKRKSPSKNFHNENIRLENLCKEYKEAGSIGISILTDKNFFLGSSKDLSKLRKYISLPLLRKDFIIDEYQIIHSKALGADAILLIAKILKKKKIKLLATLAKSLGLEVILELHSKTDISKISDEIDILGINNRDLSTLNVDIHNSNKFYSLIPKNFPIISESGISNINNIFFLKKLGFNGFLIGEKFLSSFNPGDSCKQFIKNVKKIKNLWIKIQ</sequence>
<comment type="pathway">
    <text evidence="2">Amino-acid biosynthesis; L-tryptophan biosynthesis; L-tryptophan from chorismate: step 4/5.</text>
</comment>
<dbReference type="InterPro" id="IPR013785">
    <property type="entry name" value="Aldolase_TIM"/>
</dbReference>
<evidence type="ECO:0000256" key="4">
    <source>
        <dbReference type="ARBA" id="ARBA00022605"/>
    </source>
</evidence>
<evidence type="ECO:0000313" key="10">
    <source>
        <dbReference type="EMBL" id="ACU52843.1"/>
    </source>
</evidence>
<dbReference type="SUPFAM" id="SSF51366">
    <property type="entry name" value="Ribulose-phoshate binding barrel"/>
    <property type="match status" value="1"/>
</dbReference>
<evidence type="ECO:0000256" key="7">
    <source>
        <dbReference type="ARBA" id="ARBA00023141"/>
    </source>
</evidence>
<organism evidence="10 11">
    <name type="scientific">Karelsulcia muelleri (strain SMDSEM)</name>
    <name type="common">Sulcia muelleri</name>
    <dbReference type="NCBI Taxonomy" id="595499"/>
    <lineage>
        <taxon>Bacteria</taxon>
        <taxon>Pseudomonadati</taxon>
        <taxon>Bacteroidota</taxon>
        <taxon>Flavobacteriia</taxon>
        <taxon>Flavobacteriales</taxon>
        <taxon>Candidatus Karelsulcia</taxon>
    </lineage>
</organism>
<reference evidence="10 11" key="1">
    <citation type="journal article" date="2009" name="Proc. Natl. Acad. Sci. U.S.A.">
        <title>Convergent evolution of metabolic roles in bacterial co-symbionts of insects.</title>
        <authorList>
            <person name="McCutcheon J.P."/>
            <person name="McDonald B.R."/>
            <person name="Moran N.A."/>
        </authorList>
    </citation>
    <scope>NUCLEOTIDE SEQUENCE [LARGE SCALE GENOMIC DNA]</scope>
    <source>
        <strain evidence="10 11">SMDSEM</strain>
    </source>
</reference>
<keyword evidence="8" id="KW-0456">Lyase</keyword>
<feature type="domain" description="Indole-3-glycerol phosphate synthase" evidence="9">
    <location>
        <begin position="4"/>
        <end position="249"/>
    </location>
</feature>
<evidence type="ECO:0000256" key="5">
    <source>
        <dbReference type="ARBA" id="ARBA00022793"/>
    </source>
</evidence>
<keyword evidence="6" id="KW-0822">Tryptophan biosynthesis</keyword>
<dbReference type="Pfam" id="PF00218">
    <property type="entry name" value="IGPS"/>
    <property type="match status" value="1"/>
</dbReference>
<dbReference type="Gene3D" id="3.20.20.70">
    <property type="entry name" value="Aldolase class I"/>
    <property type="match status" value="1"/>
</dbReference>
<evidence type="ECO:0000256" key="6">
    <source>
        <dbReference type="ARBA" id="ARBA00022822"/>
    </source>
</evidence>
<dbReference type="KEGG" id="sms:SMDSEM_131"/>
<evidence type="ECO:0000256" key="2">
    <source>
        <dbReference type="ARBA" id="ARBA00004696"/>
    </source>
</evidence>
<evidence type="ECO:0000256" key="3">
    <source>
        <dbReference type="ARBA" id="ARBA00012362"/>
    </source>
</evidence>
<dbReference type="CDD" id="cd00331">
    <property type="entry name" value="IGPS"/>
    <property type="match status" value="1"/>
</dbReference>
<name>C7LK81_KARMS</name>
<protein>
    <recommendedName>
        <fullName evidence="3">indole-3-glycerol-phosphate synthase</fullName>
        <ecNumber evidence="3">4.1.1.48</ecNumber>
    </recommendedName>
</protein>
<evidence type="ECO:0000256" key="1">
    <source>
        <dbReference type="ARBA" id="ARBA00001633"/>
    </source>
</evidence>
<dbReference type="PANTHER" id="PTHR22854">
    <property type="entry name" value="TRYPTOPHAN BIOSYNTHESIS PROTEIN"/>
    <property type="match status" value="1"/>
</dbReference>
<dbReference type="InterPro" id="IPR001468">
    <property type="entry name" value="Indole-3-GlycerolPSynthase_CS"/>
</dbReference>
<accession>C7LK81</accession>
<dbReference type="Proteomes" id="UP000008074">
    <property type="component" value="Chromosome"/>
</dbReference>
<proteinExistence type="predicted"/>
<dbReference type="UniPathway" id="UPA00035">
    <property type="reaction ID" value="UER00043"/>
</dbReference>
<evidence type="ECO:0000259" key="9">
    <source>
        <dbReference type="Pfam" id="PF00218"/>
    </source>
</evidence>
<dbReference type="GO" id="GO:0004640">
    <property type="term" value="F:phosphoribosylanthranilate isomerase activity"/>
    <property type="evidence" value="ECO:0007669"/>
    <property type="project" value="TreeGrafter"/>
</dbReference>
<evidence type="ECO:0000256" key="8">
    <source>
        <dbReference type="ARBA" id="ARBA00023239"/>
    </source>
</evidence>
<dbReference type="InterPro" id="IPR011060">
    <property type="entry name" value="RibuloseP-bd_barrel"/>
</dbReference>
<dbReference type="AlphaFoldDB" id="C7LK81"/>
<dbReference type="EMBL" id="CP001605">
    <property type="protein sequence ID" value="ACU52843.1"/>
    <property type="molecule type" value="Genomic_DNA"/>
</dbReference>
<gene>
    <name evidence="10" type="primary">trpC</name>
    <name evidence="10" type="ordered locus">SMDSEM_131</name>
</gene>
<dbReference type="HOGENOM" id="CLU_034247_2_0_10"/>
<dbReference type="InterPro" id="IPR045186">
    <property type="entry name" value="Indole-3-glycerol_P_synth"/>
</dbReference>